<dbReference type="InterPro" id="IPR003609">
    <property type="entry name" value="Pan_app"/>
</dbReference>
<comment type="caution">
    <text evidence="3">The sequence shown here is derived from an EMBL/GenBank/DDBJ whole genome shotgun (WGS) entry which is preliminary data.</text>
</comment>
<dbReference type="Pfam" id="PF00024">
    <property type="entry name" value="PAN_1"/>
    <property type="match status" value="1"/>
</dbReference>
<accession>A0A8S3T3X3</accession>
<feature type="domain" description="Apple" evidence="2">
    <location>
        <begin position="103"/>
        <end position="183"/>
    </location>
</feature>
<evidence type="ECO:0000313" key="3">
    <source>
        <dbReference type="EMBL" id="CAG2228278.1"/>
    </source>
</evidence>
<dbReference type="CDD" id="cd00037">
    <property type="entry name" value="CLECT"/>
    <property type="match status" value="1"/>
</dbReference>
<dbReference type="OrthoDB" id="10391625at2759"/>
<dbReference type="PROSITE" id="PS50041">
    <property type="entry name" value="C_TYPE_LECTIN_2"/>
    <property type="match status" value="1"/>
</dbReference>
<evidence type="ECO:0000259" key="1">
    <source>
        <dbReference type="PROSITE" id="PS50041"/>
    </source>
</evidence>
<dbReference type="SUPFAM" id="SSF56436">
    <property type="entry name" value="C-type lectin-like"/>
    <property type="match status" value="1"/>
</dbReference>
<sequence length="251" mass="27875">MSWIGAATWCKIKGGEIVTIDSQAVLSMIDWSAHVWTGLYAIGNDSGLWQGTCASLDFFFIPSSETYNSSAPCMYMDKDDLYWHYDDCSSKHQVVCQVQNGVCEYDDHNMEFDKKLSSLDDVSASTLDDCKTECQNYQNGDEQCWAVKYQNSAKKCYIHPPLLTSIMLGETTSITTDLVTASIDHMTHTTSNKVVTTFIADKTTTLLQTDETASSTIDDTTTLTTQEITSLTADDTTKLTDETTVLTTENQ</sequence>
<organism evidence="3 4">
    <name type="scientific">Mytilus edulis</name>
    <name type="common">Blue mussel</name>
    <dbReference type="NCBI Taxonomy" id="6550"/>
    <lineage>
        <taxon>Eukaryota</taxon>
        <taxon>Metazoa</taxon>
        <taxon>Spiralia</taxon>
        <taxon>Lophotrochozoa</taxon>
        <taxon>Mollusca</taxon>
        <taxon>Bivalvia</taxon>
        <taxon>Autobranchia</taxon>
        <taxon>Pteriomorphia</taxon>
        <taxon>Mytilida</taxon>
        <taxon>Mytiloidea</taxon>
        <taxon>Mytilidae</taxon>
        <taxon>Mytilinae</taxon>
        <taxon>Mytilus</taxon>
    </lineage>
</organism>
<evidence type="ECO:0000313" key="4">
    <source>
        <dbReference type="Proteomes" id="UP000683360"/>
    </source>
</evidence>
<dbReference type="InterPro" id="IPR016186">
    <property type="entry name" value="C-type_lectin-like/link_sf"/>
</dbReference>
<name>A0A8S3T3X3_MYTED</name>
<dbReference type="EMBL" id="CAJPWZ010001993">
    <property type="protein sequence ID" value="CAG2228278.1"/>
    <property type="molecule type" value="Genomic_DNA"/>
</dbReference>
<dbReference type="InterPro" id="IPR016187">
    <property type="entry name" value="CTDL_fold"/>
</dbReference>
<dbReference type="AlphaFoldDB" id="A0A8S3T3X3"/>
<keyword evidence="4" id="KW-1185">Reference proteome</keyword>
<reference evidence="3" key="1">
    <citation type="submission" date="2021-03" db="EMBL/GenBank/DDBJ databases">
        <authorList>
            <person name="Bekaert M."/>
        </authorList>
    </citation>
    <scope>NUCLEOTIDE SEQUENCE</scope>
</reference>
<gene>
    <name evidence="3" type="ORF">MEDL_41271</name>
</gene>
<dbReference type="SUPFAM" id="SSF57414">
    <property type="entry name" value="Hairpin loop containing domain-like"/>
    <property type="match status" value="1"/>
</dbReference>
<proteinExistence type="predicted"/>
<protein>
    <submittedName>
        <fullName evidence="3">Uncharacterized protein</fullName>
    </submittedName>
</protein>
<dbReference type="InterPro" id="IPR001304">
    <property type="entry name" value="C-type_lectin-like"/>
</dbReference>
<evidence type="ECO:0000259" key="2">
    <source>
        <dbReference type="PROSITE" id="PS50948"/>
    </source>
</evidence>
<feature type="domain" description="C-type lectin" evidence="1">
    <location>
        <begin position="1"/>
        <end position="97"/>
    </location>
</feature>
<dbReference type="Pfam" id="PF00059">
    <property type="entry name" value="Lectin_C"/>
    <property type="match status" value="1"/>
</dbReference>
<dbReference type="Gene3D" id="3.10.100.10">
    <property type="entry name" value="Mannose-Binding Protein A, subunit A"/>
    <property type="match status" value="1"/>
</dbReference>
<dbReference type="Proteomes" id="UP000683360">
    <property type="component" value="Unassembled WGS sequence"/>
</dbReference>
<dbReference type="PROSITE" id="PS50948">
    <property type="entry name" value="PAN"/>
    <property type="match status" value="1"/>
</dbReference>